<dbReference type="Pfam" id="PF12833">
    <property type="entry name" value="HTH_18"/>
    <property type="match status" value="1"/>
</dbReference>
<dbReference type="PROSITE" id="PS01124">
    <property type="entry name" value="HTH_ARAC_FAMILY_2"/>
    <property type="match status" value="1"/>
</dbReference>
<keyword evidence="1" id="KW-0805">Transcription regulation</keyword>
<keyword evidence="6" id="KW-1185">Reference proteome</keyword>
<evidence type="ECO:0000256" key="2">
    <source>
        <dbReference type="ARBA" id="ARBA00023125"/>
    </source>
</evidence>
<feature type="domain" description="HTH araC/xylS-type" evidence="4">
    <location>
        <begin position="182"/>
        <end position="280"/>
    </location>
</feature>
<dbReference type="PROSITE" id="PS00041">
    <property type="entry name" value="HTH_ARAC_FAMILY_1"/>
    <property type="match status" value="1"/>
</dbReference>
<evidence type="ECO:0000259" key="4">
    <source>
        <dbReference type="PROSITE" id="PS01124"/>
    </source>
</evidence>
<reference evidence="6" key="1">
    <citation type="journal article" date="2019" name="Int. J. Syst. Evol. Microbiol.">
        <title>The Global Catalogue of Microorganisms (GCM) 10K type strain sequencing project: providing services to taxonomists for standard genome sequencing and annotation.</title>
        <authorList>
            <consortium name="The Broad Institute Genomics Platform"/>
            <consortium name="The Broad Institute Genome Sequencing Center for Infectious Disease"/>
            <person name="Wu L."/>
            <person name="Ma J."/>
        </authorList>
    </citation>
    <scope>NUCLEOTIDE SEQUENCE [LARGE SCALE GENOMIC DNA]</scope>
    <source>
        <strain evidence="6">KCTC 3950</strain>
    </source>
</reference>
<protein>
    <submittedName>
        <fullName evidence="5">Helix-turn-helix transcriptional regulator</fullName>
    </submittedName>
</protein>
<evidence type="ECO:0000256" key="3">
    <source>
        <dbReference type="ARBA" id="ARBA00023163"/>
    </source>
</evidence>
<dbReference type="SMART" id="SM00342">
    <property type="entry name" value="HTH_ARAC"/>
    <property type="match status" value="1"/>
</dbReference>
<evidence type="ECO:0000256" key="1">
    <source>
        <dbReference type="ARBA" id="ARBA00023015"/>
    </source>
</evidence>
<accession>A0ABW5PH22</accession>
<dbReference type="SUPFAM" id="SSF46689">
    <property type="entry name" value="Homeodomain-like"/>
    <property type="match status" value="2"/>
</dbReference>
<dbReference type="EMBL" id="JBHUME010000008">
    <property type="protein sequence ID" value="MFD2613642.1"/>
    <property type="molecule type" value="Genomic_DNA"/>
</dbReference>
<dbReference type="Proteomes" id="UP001597541">
    <property type="component" value="Unassembled WGS sequence"/>
</dbReference>
<proteinExistence type="predicted"/>
<evidence type="ECO:0000313" key="6">
    <source>
        <dbReference type="Proteomes" id="UP001597541"/>
    </source>
</evidence>
<dbReference type="InterPro" id="IPR020449">
    <property type="entry name" value="Tscrpt_reg_AraC-type_HTH"/>
</dbReference>
<dbReference type="InterPro" id="IPR018060">
    <property type="entry name" value="HTH_AraC"/>
</dbReference>
<comment type="caution">
    <text evidence="5">The sequence shown here is derived from an EMBL/GenBank/DDBJ whole genome shotgun (WGS) entry which is preliminary data.</text>
</comment>
<dbReference type="Gene3D" id="1.10.10.60">
    <property type="entry name" value="Homeodomain-like"/>
    <property type="match status" value="2"/>
</dbReference>
<dbReference type="InterPro" id="IPR009057">
    <property type="entry name" value="Homeodomain-like_sf"/>
</dbReference>
<gene>
    <name evidence="5" type="ORF">ACFSUF_14520</name>
</gene>
<organism evidence="5 6">
    <name type="scientific">Paenibacillus gansuensis</name>
    <dbReference type="NCBI Taxonomy" id="306542"/>
    <lineage>
        <taxon>Bacteria</taxon>
        <taxon>Bacillati</taxon>
        <taxon>Bacillota</taxon>
        <taxon>Bacilli</taxon>
        <taxon>Bacillales</taxon>
        <taxon>Paenibacillaceae</taxon>
        <taxon>Paenibacillus</taxon>
    </lineage>
</organism>
<evidence type="ECO:0000313" key="5">
    <source>
        <dbReference type="EMBL" id="MFD2613642.1"/>
    </source>
</evidence>
<dbReference type="PANTHER" id="PTHR43280">
    <property type="entry name" value="ARAC-FAMILY TRANSCRIPTIONAL REGULATOR"/>
    <property type="match status" value="1"/>
</dbReference>
<dbReference type="InterPro" id="IPR018062">
    <property type="entry name" value="HTH_AraC-typ_CS"/>
</dbReference>
<dbReference type="PRINTS" id="PR00032">
    <property type="entry name" value="HTHARAC"/>
</dbReference>
<keyword evidence="2" id="KW-0238">DNA-binding</keyword>
<dbReference type="RefSeq" id="WP_377603670.1">
    <property type="nucleotide sequence ID" value="NZ_JBHUME010000008.1"/>
</dbReference>
<sequence length="282" mass="32399">MTDTSVRKKALEQLIGLFDQSWASVSIYYYGIWRNQGWDGPPDSFEIAYYIQGENTIYQDNEILQVKEGHMLFLPDTIRNSRCEGGTFKAYYLSFVFQGNADLVGKARELYAQIAPESIPLWIPGLESCFSRLLSEFQLQQTGSLLVKHYFLHILVQAYQSLDHLGAAKTSAVQTRHKELTEQVILRLNEEYGDKIRLADLARQYGMNERYLNYVFKSVTGVPLGSYLTGIRIEHAKRLLLTTRRNITEIALETGFYDASHFCKTFKMREGMSPAEYVSKKP</sequence>
<dbReference type="PANTHER" id="PTHR43280:SF2">
    <property type="entry name" value="HTH-TYPE TRANSCRIPTIONAL REGULATOR EXSA"/>
    <property type="match status" value="1"/>
</dbReference>
<name>A0ABW5PH22_9BACL</name>
<keyword evidence="3" id="KW-0804">Transcription</keyword>